<feature type="compositionally biased region" description="Basic and acidic residues" evidence="1">
    <location>
        <begin position="1"/>
        <end position="33"/>
    </location>
</feature>
<feature type="region of interest" description="Disordered" evidence="1">
    <location>
        <begin position="241"/>
        <end position="278"/>
    </location>
</feature>
<evidence type="ECO:0000259" key="2">
    <source>
        <dbReference type="Pfam" id="PF12898"/>
    </source>
</evidence>
<feature type="region of interest" description="Disordered" evidence="1">
    <location>
        <begin position="1"/>
        <end position="63"/>
    </location>
</feature>
<evidence type="ECO:0000256" key="1">
    <source>
        <dbReference type="SAM" id="MobiDB-lite"/>
    </source>
</evidence>
<feature type="domain" description="Stc1" evidence="2">
    <location>
        <begin position="33"/>
        <end position="110"/>
    </location>
</feature>
<reference evidence="3 4" key="1">
    <citation type="submission" date="2024-01" db="EMBL/GenBank/DDBJ databases">
        <authorList>
            <person name="Allen C."/>
            <person name="Tagirdzhanova G."/>
        </authorList>
    </citation>
    <scope>NUCLEOTIDE SEQUENCE [LARGE SCALE GENOMIC DNA]</scope>
</reference>
<feature type="compositionally biased region" description="Polar residues" evidence="1">
    <location>
        <begin position="264"/>
        <end position="278"/>
    </location>
</feature>
<evidence type="ECO:0000313" key="4">
    <source>
        <dbReference type="Proteomes" id="UP001642406"/>
    </source>
</evidence>
<dbReference type="Pfam" id="PF12898">
    <property type="entry name" value="Stc1"/>
    <property type="match status" value="1"/>
</dbReference>
<protein>
    <recommendedName>
        <fullName evidence="2">Stc1 domain-containing protein</fullName>
    </recommendedName>
</protein>
<sequence length="371" mass="40638">MDNKMDKDEEDKKKGAISPKNDKKTQDSPDKIRCFIGGEWKPRSEFSSRQLEKFARSKSHPARAEISCRAHSTQIRREIKCEGPCEKWLPIENFSKATRSHSKTWCMDCTDWQLSVEPGYTPYVPPTSLEEDEDEDDDDDEEAGEANAIAPPDEIPGERIEDWIHGNPSELGGYDRIETGPQYSVVGSVSGVSSNSLLDTRNRQLGALPEALTATNLGLVVSAGLGIPSYASVASTIRAPASTVSQISRSTSGGQLERRDLMRASNTGSVSQSNRSASNTLYSADSMTSQTQSISGASTGWMESGFQALTIGPPQPPQRIETRNGWARPVQRKTDLTAPRYVANHGVVDQAPQVVQKTYADADDDYSEDEC</sequence>
<gene>
    <name evidence="3" type="ORF">SBRCBS47491_003162</name>
</gene>
<evidence type="ECO:0000313" key="3">
    <source>
        <dbReference type="EMBL" id="CAK7217426.1"/>
    </source>
</evidence>
<dbReference type="Proteomes" id="UP001642406">
    <property type="component" value="Unassembled WGS sequence"/>
</dbReference>
<feature type="compositionally biased region" description="Basic and acidic residues" evidence="1">
    <location>
        <begin position="40"/>
        <end position="55"/>
    </location>
</feature>
<feature type="compositionally biased region" description="Acidic residues" evidence="1">
    <location>
        <begin position="129"/>
        <end position="144"/>
    </location>
</feature>
<accession>A0ABP0BD01</accession>
<feature type="compositionally biased region" description="Polar residues" evidence="1">
    <location>
        <begin position="242"/>
        <end position="254"/>
    </location>
</feature>
<proteinExistence type="predicted"/>
<organism evidence="3 4">
    <name type="scientific">Sporothrix bragantina</name>
    <dbReference type="NCBI Taxonomy" id="671064"/>
    <lineage>
        <taxon>Eukaryota</taxon>
        <taxon>Fungi</taxon>
        <taxon>Dikarya</taxon>
        <taxon>Ascomycota</taxon>
        <taxon>Pezizomycotina</taxon>
        <taxon>Sordariomycetes</taxon>
        <taxon>Sordariomycetidae</taxon>
        <taxon>Ophiostomatales</taxon>
        <taxon>Ophiostomataceae</taxon>
        <taxon>Sporothrix</taxon>
    </lineage>
</organism>
<keyword evidence="4" id="KW-1185">Reference proteome</keyword>
<dbReference type="InterPro" id="IPR024630">
    <property type="entry name" value="Stc1"/>
</dbReference>
<dbReference type="EMBL" id="CAWUHC010000020">
    <property type="protein sequence ID" value="CAK7217426.1"/>
    <property type="molecule type" value="Genomic_DNA"/>
</dbReference>
<feature type="region of interest" description="Disordered" evidence="1">
    <location>
        <begin position="117"/>
        <end position="176"/>
    </location>
</feature>
<comment type="caution">
    <text evidence="3">The sequence shown here is derived from an EMBL/GenBank/DDBJ whole genome shotgun (WGS) entry which is preliminary data.</text>
</comment>
<name>A0ABP0BD01_9PEZI</name>